<feature type="region of interest" description="Disordered" evidence="1">
    <location>
        <begin position="160"/>
        <end position="213"/>
    </location>
</feature>
<protein>
    <submittedName>
        <fullName evidence="2">Uncharacterized protein</fullName>
    </submittedName>
</protein>
<feature type="compositionally biased region" description="Basic residues" evidence="1">
    <location>
        <begin position="56"/>
        <end position="66"/>
    </location>
</feature>
<dbReference type="VEuPathDB" id="ToxoDB:TGDOM2_364330"/>
<comment type="caution">
    <text evidence="2">The sequence shown here is derived from an EMBL/GenBank/DDBJ whole genome shotgun (WGS) entry which is preliminary data.</text>
</comment>
<evidence type="ECO:0000256" key="1">
    <source>
        <dbReference type="SAM" id="MobiDB-lite"/>
    </source>
</evidence>
<evidence type="ECO:0000313" key="3">
    <source>
        <dbReference type="Proteomes" id="UP000028837"/>
    </source>
</evidence>
<dbReference type="Proteomes" id="UP000028837">
    <property type="component" value="Unassembled WGS sequence"/>
</dbReference>
<dbReference type="AlphaFoldDB" id="A0A086JDD0"/>
<name>A0A086JDD0_TOXGO</name>
<dbReference type="EMBL" id="AHZU02001664">
    <property type="protein sequence ID" value="KFG30148.1"/>
    <property type="molecule type" value="Genomic_DNA"/>
</dbReference>
<feature type="region of interest" description="Disordered" evidence="1">
    <location>
        <begin position="29"/>
        <end position="74"/>
    </location>
</feature>
<organism evidence="2 3">
    <name type="scientific">Toxoplasma gondii GAB2-2007-GAL-DOM2</name>
    <dbReference type="NCBI Taxonomy" id="1130820"/>
    <lineage>
        <taxon>Eukaryota</taxon>
        <taxon>Sar</taxon>
        <taxon>Alveolata</taxon>
        <taxon>Apicomplexa</taxon>
        <taxon>Conoidasida</taxon>
        <taxon>Coccidia</taxon>
        <taxon>Eucoccidiorida</taxon>
        <taxon>Eimeriorina</taxon>
        <taxon>Sarcocystidae</taxon>
        <taxon>Toxoplasma</taxon>
    </lineage>
</organism>
<reference evidence="2 3" key="1">
    <citation type="submission" date="2014-02" db="EMBL/GenBank/DDBJ databases">
        <authorList>
            <person name="Sibley D."/>
            <person name="Venepally P."/>
            <person name="Karamycheva S."/>
            <person name="Hadjithomas M."/>
            <person name="Khan A."/>
            <person name="Brunk B."/>
            <person name="Roos D."/>
            <person name="Caler E."/>
            <person name="Lorenzi H."/>
        </authorList>
    </citation>
    <scope>NUCLEOTIDE SEQUENCE [LARGE SCALE GENOMIC DNA]</scope>
    <source>
        <strain evidence="2 3">GAB2-2007-GAL-DOM2</strain>
    </source>
</reference>
<sequence>MVGFLCSDGESESLPFSSECKWELKKALEKKREARDARKVTDDLESKRMKEEKGKTRTSRFSRRKHEPTAKQTLSYSTGQSLIFCQGKVALKGLRQVEDSTRGPCSDSELSPFWKRSRAETASTTAVGFSDDLKELEETKMPDCAAFVGSSRRVLPLAGDPLHAPRDSGGACSSPAHPSPFELETKPVFGGPTEGRVPAEAGERREASGASGEGRIRETIAGKAELVERPWSSKFLMTTSTVNFTQPLLRVVNFILSPIRESKT</sequence>
<accession>A0A086JDD0</accession>
<gene>
    <name evidence="2" type="ORF">TGDOM2_364330</name>
</gene>
<proteinExistence type="predicted"/>
<feature type="compositionally biased region" description="Basic and acidic residues" evidence="1">
    <location>
        <begin position="29"/>
        <end position="55"/>
    </location>
</feature>
<evidence type="ECO:0000313" key="2">
    <source>
        <dbReference type="EMBL" id="KFG30148.1"/>
    </source>
</evidence>